<keyword evidence="4" id="KW-1185">Reference proteome</keyword>
<dbReference type="GO" id="GO:0032483">
    <property type="term" value="P:regulation of Rab protein signal transduction"/>
    <property type="evidence" value="ECO:0007669"/>
    <property type="project" value="TreeGrafter"/>
</dbReference>
<dbReference type="InterPro" id="IPR005112">
    <property type="entry name" value="dDENN_dom"/>
</dbReference>
<evidence type="ECO:0000259" key="2">
    <source>
        <dbReference type="PROSITE" id="PS50211"/>
    </source>
</evidence>
<sequence>MYAPKCLVLVSSLAYFSTFRNCLGIIYTVYIDNIAVPMETLVGNILGCVQVPLPGHYIRGPQVRFSIGAGDRQALQPPKFSTIPVTSTTVYQLFEQLGIHNLVSLFCAAMTEHKILFHSSSYSRLTDACHAVTSLMYPFKYSHVYIPLLPSALIEVLSTPTPFLMGVHSSLKGEVLDLLDVIVVDLDGGSLLVPECINVSRLPEPLHSILYSHMCEVLRPELKSADDAFPPSRVKPPEACSNVSKWEEKNDKKIRAIFLRTFAQLLQGYRSCLTIIRIHPKPFITFHKAAFLGQQPYSDCDFIIKVLDCMFFNTFVSERGPPYRACDIFDEIYASMQDILKAENKDALSVLPHIEELGEQLYNNEIPNPQQYVQKIPKPTEGAFTRIHQPTFPTINVKIVQDIIDEGMSNQSLRAKLSAIKPEQPRIVPMGPQASSWLDNRSLVTNSARRLEVLRSCVNCIFENKISDARKTFPAVLRALKNKTARLALTQELALHVTGNKAMLEHQQFDLVVRLMNCALQDDSSMDEYGVAAAILPLAMAFCRKLCTGVIQFAYTCIQDHPVWQNQQFWEAAFYQDVQRDIRALYVPNRCSSGDRESSLSPVNTRESKELTSAWSRNEHRTSSSYSNNEVNNLGRQPEHSALEIAAEQMRLWPTFTPEHQKELMNNEESTVYSQAIHYANRMVALRVPLDVSKSAKNANDLERESNSNSNVTNSMAETDSADAESGFEEDTSEVGASVIKFVSRFVDKVCTDSGVTENHIKALHQMIPGVVAMQMETLEAVHKESKRLPPITKPKILTPSLLQGEELLMEGLRVYLIPDGREEGTGGNLGGASLLPAEGAVFLSNYRIIFKGTPCDPFACEQVIVRSFPVSTLTKEKRVNVQYLTQVDQFLQEGLQLRSNTFQLVKIAFDEEVTSENIETFRKLISRVRCPPSVFHVFAFSGHLAVPQTPLHKQKEKNATLKVIAKKTLLKTAMRAGFKPKPSSRKQKYVIQGPHDSRTLPSPGRTPSIGFDSESDRPSSLYEDDLSMIEEGDLALSTPHIPTYAQHMDSKTLEKLSERSYCKDFQRLGLGVLNGTNNKSKSEGFRISSVNSAYSVCRR</sequence>
<feature type="compositionally biased region" description="Polar residues" evidence="1">
    <location>
        <begin position="707"/>
        <end position="718"/>
    </location>
</feature>
<dbReference type="PROSITE" id="PS50211">
    <property type="entry name" value="DENN"/>
    <property type="match status" value="1"/>
</dbReference>
<dbReference type="SMART" id="SM00568">
    <property type="entry name" value="GRAM"/>
    <property type="match status" value="1"/>
</dbReference>
<dbReference type="Pfam" id="PF02893">
    <property type="entry name" value="GRAM"/>
    <property type="match status" value="1"/>
</dbReference>
<dbReference type="SMART" id="SM00799">
    <property type="entry name" value="DENN"/>
    <property type="match status" value="1"/>
</dbReference>
<dbReference type="Pfam" id="PF12335">
    <property type="entry name" value="SBF2"/>
    <property type="match status" value="1"/>
</dbReference>
<dbReference type="InterPro" id="IPR022096">
    <property type="entry name" value="SBF1/SBF2"/>
</dbReference>
<feature type="region of interest" description="Disordered" evidence="1">
    <location>
        <begin position="977"/>
        <end position="1019"/>
    </location>
</feature>
<evidence type="ECO:0000313" key="4">
    <source>
        <dbReference type="Proteomes" id="UP001497382"/>
    </source>
</evidence>
<dbReference type="PANTHER" id="PTHR12296">
    <property type="entry name" value="DENN DOMAIN-CONTAINING PROTEIN 4"/>
    <property type="match status" value="1"/>
</dbReference>
<dbReference type="CDD" id="cd13208">
    <property type="entry name" value="PH-GRAM_MTMR5_MTMR13"/>
    <property type="match status" value="1"/>
</dbReference>
<dbReference type="Pfam" id="PF02141">
    <property type="entry name" value="DENN"/>
    <property type="match status" value="1"/>
</dbReference>
<dbReference type="InterPro" id="IPR037516">
    <property type="entry name" value="Tripartite_DENN"/>
</dbReference>
<dbReference type="GO" id="GO:0005085">
    <property type="term" value="F:guanyl-nucleotide exchange factor activity"/>
    <property type="evidence" value="ECO:0007669"/>
    <property type="project" value="UniProtKB-ARBA"/>
</dbReference>
<proteinExistence type="predicted"/>
<feature type="compositionally biased region" description="Acidic residues" evidence="1">
    <location>
        <begin position="720"/>
        <end position="730"/>
    </location>
</feature>
<dbReference type="AlphaFoldDB" id="A0AAV1YXD1"/>
<feature type="compositionally biased region" description="Polar residues" evidence="1">
    <location>
        <begin position="599"/>
        <end position="616"/>
    </location>
</feature>
<dbReference type="GO" id="GO:0031410">
    <property type="term" value="C:cytoplasmic vesicle"/>
    <property type="evidence" value="ECO:0007669"/>
    <property type="project" value="TreeGrafter"/>
</dbReference>
<dbReference type="InterPro" id="IPR004182">
    <property type="entry name" value="GRAM"/>
</dbReference>
<feature type="compositionally biased region" description="Polar residues" evidence="1">
    <location>
        <begin position="623"/>
        <end position="634"/>
    </location>
</feature>
<dbReference type="InterPro" id="IPR001194">
    <property type="entry name" value="cDENN_dom"/>
</dbReference>
<accession>A0AAV1YXD1</accession>
<reference evidence="3 4" key="1">
    <citation type="submission" date="2024-04" db="EMBL/GenBank/DDBJ databases">
        <authorList>
            <person name="Rising A."/>
            <person name="Reimegard J."/>
            <person name="Sonavane S."/>
            <person name="Akerstrom W."/>
            <person name="Nylinder S."/>
            <person name="Hedman E."/>
            <person name="Kallberg Y."/>
        </authorList>
    </citation>
    <scope>NUCLEOTIDE SEQUENCE [LARGE SCALE GENOMIC DNA]</scope>
</reference>
<dbReference type="Proteomes" id="UP001497382">
    <property type="component" value="Unassembled WGS sequence"/>
</dbReference>
<dbReference type="Gene3D" id="3.40.50.11500">
    <property type="match status" value="1"/>
</dbReference>
<feature type="region of interest" description="Disordered" evidence="1">
    <location>
        <begin position="591"/>
        <end position="634"/>
    </location>
</feature>
<feature type="region of interest" description="Disordered" evidence="1">
    <location>
        <begin position="697"/>
        <end position="730"/>
    </location>
</feature>
<feature type="domain" description="UDENN" evidence="2">
    <location>
        <begin position="1"/>
        <end position="326"/>
    </location>
</feature>
<comment type="caution">
    <text evidence="3">The sequence shown here is derived from an EMBL/GenBank/DDBJ whole genome shotgun (WGS) entry which is preliminary data.</text>
</comment>
<organism evidence="3 4">
    <name type="scientific">Larinioides sclopetarius</name>
    <dbReference type="NCBI Taxonomy" id="280406"/>
    <lineage>
        <taxon>Eukaryota</taxon>
        <taxon>Metazoa</taxon>
        <taxon>Ecdysozoa</taxon>
        <taxon>Arthropoda</taxon>
        <taxon>Chelicerata</taxon>
        <taxon>Arachnida</taxon>
        <taxon>Araneae</taxon>
        <taxon>Araneomorphae</taxon>
        <taxon>Entelegynae</taxon>
        <taxon>Araneoidea</taxon>
        <taxon>Araneidae</taxon>
        <taxon>Larinioides</taxon>
    </lineage>
</organism>
<evidence type="ECO:0000313" key="3">
    <source>
        <dbReference type="EMBL" id="CAL1263777.1"/>
    </source>
</evidence>
<dbReference type="PANTHER" id="PTHR12296:SF16">
    <property type="entry name" value="C-MYC PROMOTER-BINDING PROTEIN"/>
    <property type="match status" value="1"/>
</dbReference>
<protein>
    <recommendedName>
        <fullName evidence="2">UDENN domain-containing protein</fullName>
    </recommendedName>
</protein>
<dbReference type="FunFam" id="3.40.50.11500:FF:000006">
    <property type="entry name" value="SET binding factor 2"/>
    <property type="match status" value="1"/>
</dbReference>
<dbReference type="InterPro" id="IPR051696">
    <property type="entry name" value="DENN_Domain_GEFs"/>
</dbReference>
<evidence type="ECO:0000256" key="1">
    <source>
        <dbReference type="SAM" id="MobiDB-lite"/>
    </source>
</evidence>
<dbReference type="InterPro" id="IPR043153">
    <property type="entry name" value="DENN_C"/>
</dbReference>
<gene>
    <name evidence="3" type="ORF">LARSCL_LOCUS1660</name>
</gene>
<dbReference type="EMBL" id="CAXIEN010000010">
    <property type="protein sequence ID" value="CAL1263777.1"/>
    <property type="molecule type" value="Genomic_DNA"/>
</dbReference>
<name>A0AAV1YXD1_9ARAC</name>
<dbReference type="SMART" id="SM00801">
    <property type="entry name" value="dDENN"/>
    <property type="match status" value="1"/>
</dbReference>
<dbReference type="SUPFAM" id="SSF50729">
    <property type="entry name" value="PH domain-like"/>
    <property type="match status" value="1"/>
</dbReference>